<dbReference type="CDD" id="cd00751">
    <property type="entry name" value="thiolase"/>
    <property type="match status" value="1"/>
</dbReference>
<dbReference type="SUPFAM" id="SSF53901">
    <property type="entry name" value="Thiolase-like"/>
    <property type="match status" value="2"/>
</dbReference>
<dbReference type="Pfam" id="PF00108">
    <property type="entry name" value="Thiolase_N"/>
    <property type="match status" value="1"/>
</dbReference>
<protein>
    <recommendedName>
        <fullName evidence="7">Thiolase N-terminal domain-containing protein</fullName>
    </recommendedName>
</protein>
<keyword evidence="3" id="KW-0012">Acyltransferase</keyword>
<dbReference type="GO" id="GO:0016747">
    <property type="term" value="F:acyltransferase activity, transferring groups other than amino-acyl groups"/>
    <property type="evidence" value="ECO:0007669"/>
    <property type="project" value="InterPro"/>
</dbReference>
<name>A0A381ZUH8_9ZZZZ</name>
<dbReference type="PANTHER" id="PTHR18919:SF107">
    <property type="entry name" value="ACETYL-COA ACETYLTRANSFERASE, CYTOSOLIC"/>
    <property type="match status" value="1"/>
</dbReference>
<dbReference type="NCBIfam" id="TIGR01930">
    <property type="entry name" value="AcCoA-C-Actrans"/>
    <property type="match status" value="1"/>
</dbReference>
<sequence>MTKELSDVVITSALRTPIGTYRGSLKELNADKLGSICIKEVIKNSKLKADDIEQVVMGQVLTSATGQNPARQASVNAGIPVSKPAHIVNQLCGSGLRAVASAYQSVKLNENNIVIAGGQESMSKAPHAIFYREERKLSEDQLIDTMIHDGLIDAFNNYHMGVTAENVAEKYKISRKEQDLFALESQKKTQKSIKENRFKDEIITFEIKKKNKIDIFKEDEYPRKNLSIEGLNSLKTVFKENGTVTAGNSSGLNDGAAALVLMNREEAELRKIEPLVKIVSWATCGVEPSLMGLGPIPATNLALKKADWQINDVDLFEINEAFAAQSIAVIKDLKIPKEIVNVNGGAIALGHPIGASGARILVTLIHEMIKQNKSKGCATLCIGGGMGITMCIERN</sequence>
<dbReference type="Pfam" id="PF02803">
    <property type="entry name" value="Thiolase_C"/>
    <property type="match status" value="1"/>
</dbReference>
<feature type="domain" description="Thiolase C-terminal" evidence="5">
    <location>
        <begin position="273"/>
        <end position="394"/>
    </location>
</feature>
<dbReference type="PROSITE" id="PS00098">
    <property type="entry name" value="THIOLASE_1"/>
    <property type="match status" value="1"/>
</dbReference>
<dbReference type="PANTHER" id="PTHR18919">
    <property type="entry name" value="ACETYL-COA C-ACYLTRANSFERASE"/>
    <property type="match status" value="1"/>
</dbReference>
<dbReference type="FunFam" id="3.40.47.10:FF:000010">
    <property type="entry name" value="Acetyl-CoA acetyltransferase (Thiolase)"/>
    <property type="match status" value="1"/>
</dbReference>
<evidence type="ECO:0000256" key="2">
    <source>
        <dbReference type="ARBA" id="ARBA00022679"/>
    </source>
</evidence>
<organism evidence="6">
    <name type="scientific">marine metagenome</name>
    <dbReference type="NCBI Taxonomy" id="408172"/>
    <lineage>
        <taxon>unclassified sequences</taxon>
        <taxon>metagenomes</taxon>
        <taxon>ecological metagenomes</taxon>
    </lineage>
</organism>
<evidence type="ECO:0000256" key="3">
    <source>
        <dbReference type="ARBA" id="ARBA00023315"/>
    </source>
</evidence>
<dbReference type="InterPro" id="IPR020613">
    <property type="entry name" value="Thiolase_CS"/>
</dbReference>
<reference evidence="6" key="1">
    <citation type="submission" date="2018-05" db="EMBL/GenBank/DDBJ databases">
        <authorList>
            <person name="Lanie J.A."/>
            <person name="Ng W.-L."/>
            <person name="Kazmierczak K.M."/>
            <person name="Andrzejewski T.M."/>
            <person name="Davidsen T.M."/>
            <person name="Wayne K.J."/>
            <person name="Tettelin H."/>
            <person name="Glass J.I."/>
            <person name="Rusch D."/>
            <person name="Podicherti R."/>
            <person name="Tsui H.-C.T."/>
            <person name="Winkler M.E."/>
        </authorList>
    </citation>
    <scope>NUCLEOTIDE SEQUENCE</scope>
</reference>
<dbReference type="InterPro" id="IPR020615">
    <property type="entry name" value="Thiolase_acyl_enz_int_AS"/>
</dbReference>
<dbReference type="PIRSF" id="PIRSF000429">
    <property type="entry name" value="Ac-CoA_Ac_transf"/>
    <property type="match status" value="1"/>
</dbReference>
<evidence type="ECO:0000256" key="1">
    <source>
        <dbReference type="ARBA" id="ARBA00010982"/>
    </source>
</evidence>
<comment type="similarity">
    <text evidence="1">Belongs to the thiolase-like superfamily. Thiolase family.</text>
</comment>
<dbReference type="InterPro" id="IPR016039">
    <property type="entry name" value="Thiolase-like"/>
</dbReference>
<evidence type="ECO:0000259" key="5">
    <source>
        <dbReference type="Pfam" id="PF02803"/>
    </source>
</evidence>
<dbReference type="PROSITE" id="PS00737">
    <property type="entry name" value="THIOLASE_2"/>
    <property type="match status" value="1"/>
</dbReference>
<evidence type="ECO:0008006" key="7">
    <source>
        <dbReference type="Google" id="ProtNLM"/>
    </source>
</evidence>
<dbReference type="InterPro" id="IPR002155">
    <property type="entry name" value="Thiolase"/>
</dbReference>
<proteinExistence type="inferred from homology"/>
<dbReference type="EMBL" id="UINC01022665">
    <property type="protein sequence ID" value="SVA92754.1"/>
    <property type="molecule type" value="Genomic_DNA"/>
</dbReference>
<evidence type="ECO:0000259" key="4">
    <source>
        <dbReference type="Pfam" id="PF00108"/>
    </source>
</evidence>
<accession>A0A381ZUH8</accession>
<feature type="domain" description="Thiolase N-terminal" evidence="4">
    <location>
        <begin position="8"/>
        <end position="264"/>
    </location>
</feature>
<dbReference type="AlphaFoldDB" id="A0A381ZUH8"/>
<dbReference type="InterPro" id="IPR020617">
    <property type="entry name" value="Thiolase_C"/>
</dbReference>
<evidence type="ECO:0000313" key="6">
    <source>
        <dbReference type="EMBL" id="SVA92754.1"/>
    </source>
</evidence>
<dbReference type="InterPro" id="IPR020616">
    <property type="entry name" value="Thiolase_N"/>
</dbReference>
<dbReference type="Gene3D" id="3.40.47.10">
    <property type="match status" value="2"/>
</dbReference>
<keyword evidence="2" id="KW-0808">Transferase</keyword>
<gene>
    <name evidence="6" type="ORF">METZ01_LOCUS145608</name>
</gene>